<comment type="caution">
    <text evidence="4">The sequence shown here is derived from an EMBL/GenBank/DDBJ whole genome shotgun (WGS) entry which is preliminary data.</text>
</comment>
<feature type="transmembrane region" description="Helical" evidence="2">
    <location>
        <begin position="221"/>
        <end position="243"/>
    </location>
</feature>
<dbReference type="InterPro" id="IPR036365">
    <property type="entry name" value="PGBD-like_sf"/>
</dbReference>
<protein>
    <recommendedName>
        <fullName evidence="3">Peptidoglycan binding-like domain-containing protein</fullName>
    </recommendedName>
</protein>
<evidence type="ECO:0000313" key="4">
    <source>
        <dbReference type="EMBL" id="KOG34850.1"/>
    </source>
</evidence>
<proteinExistence type="predicted"/>
<feature type="region of interest" description="Disordered" evidence="1">
    <location>
        <begin position="257"/>
        <end position="360"/>
    </location>
</feature>
<feature type="compositionally biased region" description="Pro residues" evidence="1">
    <location>
        <begin position="273"/>
        <end position="304"/>
    </location>
</feature>
<dbReference type="SUPFAM" id="SSF47090">
    <property type="entry name" value="PGBD-like"/>
    <property type="match status" value="1"/>
</dbReference>
<dbReference type="PATRIC" id="fig|1938.6.peg.1307"/>
<organism evidence="4 5">
    <name type="scientific">Streptomyces viridochromogenes</name>
    <dbReference type="NCBI Taxonomy" id="1938"/>
    <lineage>
        <taxon>Bacteria</taxon>
        <taxon>Bacillati</taxon>
        <taxon>Actinomycetota</taxon>
        <taxon>Actinomycetes</taxon>
        <taxon>Kitasatosporales</taxon>
        <taxon>Streptomycetaceae</taxon>
        <taxon>Streptomyces</taxon>
    </lineage>
</organism>
<evidence type="ECO:0000313" key="5">
    <source>
        <dbReference type="Proteomes" id="UP000037023"/>
    </source>
</evidence>
<feature type="compositionally biased region" description="Gly residues" evidence="1">
    <location>
        <begin position="305"/>
        <end position="329"/>
    </location>
</feature>
<evidence type="ECO:0000256" key="1">
    <source>
        <dbReference type="SAM" id="MobiDB-lite"/>
    </source>
</evidence>
<accession>A0A0L8L9N4</accession>
<dbReference type="EMBL" id="LGUP01000036">
    <property type="protein sequence ID" value="KOG34850.1"/>
    <property type="molecule type" value="Genomic_DNA"/>
</dbReference>
<dbReference type="Gene3D" id="1.10.101.10">
    <property type="entry name" value="PGBD-like superfamily/PGBD"/>
    <property type="match status" value="1"/>
</dbReference>
<name>A0A0L8L9N4_STRVR</name>
<dbReference type="InterPro" id="IPR036366">
    <property type="entry name" value="PGBDSf"/>
</dbReference>
<keyword evidence="2" id="KW-0812">Transmembrane</keyword>
<reference evidence="4 5" key="1">
    <citation type="submission" date="2015-06" db="EMBL/GenBank/DDBJ databases">
        <authorList>
            <person name="Hoefler B.C."/>
            <person name="Straight P.D."/>
        </authorList>
    </citation>
    <scope>NUCLEOTIDE SEQUENCE [LARGE SCALE GENOMIC DNA]</scope>
    <source>
        <strain evidence="4 5">NRRL 3427</strain>
    </source>
</reference>
<dbReference type="InterPro" id="IPR002477">
    <property type="entry name" value="Peptidoglycan-bd-like"/>
</dbReference>
<evidence type="ECO:0000259" key="3">
    <source>
        <dbReference type="Pfam" id="PF01471"/>
    </source>
</evidence>
<dbReference type="Proteomes" id="UP000037023">
    <property type="component" value="Unassembled WGS sequence"/>
</dbReference>
<dbReference type="RefSeq" id="WP_033202648.1">
    <property type="nucleotide sequence ID" value="NZ_LGUP01000036.1"/>
</dbReference>
<dbReference type="AlphaFoldDB" id="A0A0L8L9N4"/>
<dbReference type="OrthoDB" id="3444343at2"/>
<feature type="domain" description="Peptidoglycan binding-like" evidence="3">
    <location>
        <begin position="491"/>
        <end position="534"/>
    </location>
</feature>
<evidence type="ECO:0000256" key="2">
    <source>
        <dbReference type="SAM" id="Phobius"/>
    </source>
</evidence>
<dbReference type="Pfam" id="PF01471">
    <property type="entry name" value="PG_binding_1"/>
    <property type="match status" value="1"/>
</dbReference>
<sequence>MTMWTSLDPADVTVEPGARTSARLRVRNTGDTVEEYRLSLVGKPSGWSRVEPDVLRLYPGSEGTAEISFAPPRSSDVEAGPLAYGVRVDPRENPGARDVLEGRLTVTPFTETRAEVLPPALSGRFRGRARIAVDNLGNTPLTASLVVRDEANRLTFDVRPNAVQIAPGRAAFGDLVVRPQTVRWTGSEESHRFTVAVRRAGDDTALDLDATFDQRPVFGNWLVVVGGLLLTAVIAFVVLWFNFSPKIVSAAKEIQASGAPRPAPQGDGDELPQAPPPPGGTGPTPGGPTPGGPPPLADGDPPPAGGDGGSGGGSGGGSADGGGGGGGQDPGTPTEGTDPGDGGHQPAVPPASTRTLPPWRQGDARDLVVEYAQERLASLNNSCELKPGWTRGVIDAATRASLACYQNAVVDDGNYNGRNSAAIFKTDAEGTLGRATLTSLWAQGIRSDQVKYGTTTWQTTQLMAAFWWAYNREFDDHDFDVARTNAQYGIDHFRNSTSKTTKYSDNVAAHIKDYQAAVGLPATGSVDAETLKKMVGGSVM</sequence>
<gene>
    <name evidence="4" type="ORF">ADK34_05935</name>
</gene>
<keyword evidence="2" id="KW-0472">Membrane</keyword>
<keyword evidence="2" id="KW-1133">Transmembrane helix</keyword>